<keyword evidence="8 14" id="KW-0862">Zinc</keyword>
<evidence type="ECO:0000256" key="14">
    <source>
        <dbReference type="PIRSR" id="PIRSR606262-3"/>
    </source>
</evidence>
<evidence type="ECO:0000256" key="4">
    <source>
        <dbReference type="ARBA" id="ARBA00012783"/>
    </source>
</evidence>
<dbReference type="Proteomes" id="UP001056756">
    <property type="component" value="Chromosome"/>
</dbReference>
<dbReference type="EC" id="3.5.4.5" evidence="4 15"/>
<organism evidence="17 18">
    <name type="scientific">Candidatus Pristimantibacillus lignocellulolyticus</name>
    <dbReference type="NCBI Taxonomy" id="2994561"/>
    <lineage>
        <taxon>Bacteria</taxon>
        <taxon>Bacillati</taxon>
        <taxon>Bacillota</taxon>
        <taxon>Bacilli</taxon>
        <taxon>Bacillales</taxon>
        <taxon>Paenibacillaceae</taxon>
        <taxon>Candidatus Pristimantibacillus</taxon>
    </lineage>
</organism>
<comment type="function">
    <text evidence="2 15">This enzyme scavenges exogenous and endogenous cytidine and 2'-deoxycytidine for UMP synthesis.</text>
</comment>
<dbReference type="PANTHER" id="PTHR11644:SF2">
    <property type="entry name" value="CYTIDINE DEAMINASE"/>
    <property type="match status" value="1"/>
</dbReference>
<proteinExistence type="inferred from homology"/>
<evidence type="ECO:0000256" key="7">
    <source>
        <dbReference type="ARBA" id="ARBA00022801"/>
    </source>
</evidence>
<gene>
    <name evidence="17" type="ORF">NAG76_21245</name>
</gene>
<feature type="active site" description="Proton donor" evidence="12">
    <location>
        <position position="58"/>
    </location>
</feature>
<dbReference type="GO" id="GO:0072527">
    <property type="term" value="P:pyrimidine-containing compound metabolic process"/>
    <property type="evidence" value="ECO:0007669"/>
    <property type="project" value="UniProtKB-ARBA"/>
</dbReference>
<protein>
    <recommendedName>
        <fullName evidence="5 15">Cytidine deaminase</fullName>
        <ecNumber evidence="4 15">3.5.4.5</ecNumber>
    </recommendedName>
    <alternativeName>
        <fullName evidence="9 15">Cytidine aminohydrolase</fullName>
    </alternativeName>
</protein>
<feature type="binding site" evidence="14">
    <location>
        <position position="94"/>
    </location>
    <ligand>
        <name>Zn(2+)</name>
        <dbReference type="ChEBI" id="CHEBI:29105"/>
        <note>catalytic</note>
    </ligand>
</feature>
<evidence type="ECO:0000256" key="13">
    <source>
        <dbReference type="PIRSR" id="PIRSR606262-2"/>
    </source>
</evidence>
<dbReference type="Gene3D" id="3.40.140.10">
    <property type="entry name" value="Cytidine Deaminase, domain 2"/>
    <property type="match status" value="1"/>
</dbReference>
<feature type="binding site" evidence="14">
    <location>
        <position position="91"/>
    </location>
    <ligand>
        <name>Zn(2+)</name>
        <dbReference type="ChEBI" id="CHEBI:29105"/>
        <note>catalytic</note>
    </ligand>
</feature>
<dbReference type="NCBIfam" id="TIGR01354">
    <property type="entry name" value="cyt_deam_tetra"/>
    <property type="match status" value="1"/>
</dbReference>
<dbReference type="SUPFAM" id="SSF53927">
    <property type="entry name" value="Cytidine deaminase-like"/>
    <property type="match status" value="1"/>
</dbReference>
<evidence type="ECO:0000256" key="10">
    <source>
        <dbReference type="ARBA" id="ARBA00049252"/>
    </source>
</evidence>
<comment type="cofactor">
    <cofactor evidence="1 14 15">
        <name>Zn(2+)</name>
        <dbReference type="ChEBI" id="CHEBI:29105"/>
    </cofactor>
</comment>
<evidence type="ECO:0000256" key="2">
    <source>
        <dbReference type="ARBA" id="ARBA00003949"/>
    </source>
</evidence>
<dbReference type="InterPro" id="IPR016192">
    <property type="entry name" value="APOBEC/CMP_deaminase_Zn-bd"/>
</dbReference>
<evidence type="ECO:0000256" key="15">
    <source>
        <dbReference type="RuleBase" id="RU364006"/>
    </source>
</evidence>
<dbReference type="GO" id="GO:0004126">
    <property type="term" value="F:cytidine deaminase activity"/>
    <property type="evidence" value="ECO:0007669"/>
    <property type="project" value="UniProtKB-UniRule"/>
</dbReference>
<dbReference type="InterPro" id="IPR002125">
    <property type="entry name" value="CMP_dCMP_dom"/>
</dbReference>
<dbReference type="Pfam" id="PF00383">
    <property type="entry name" value="dCMP_cyt_deam_1"/>
    <property type="match status" value="1"/>
</dbReference>
<evidence type="ECO:0000256" key="11">
    <source>
        <dbReference type="ARBA" id="ARBA00049558"/>
    </source>
</evidence>
<evidence type="ECO:0000256" key="5">
    <source>
        <dbReference type="ARBA" id="ARBA00018266"/>
    </source>
</evidence>
<keyword evidence="7 15" id="KW-0378">Hydrolase</keyword>
<dbReference type="GO" id="GO:0055086">
    <property type="term" value="P:nucleobase-containing small molecule metabolic process"/>
    <property type="evidence" value="ECO:0007669"/>
    <property type="project" value="UniProtKB-ARBA"/>
</dbReference>
<name>A0A9J6ZDU3_9BACL</name>
<dbReference type="GO" id="GO:0008270">
    <property type="term" value="F:zinc ion binding"/>
    <property type="evidence" value="ECO:0007669"/>
    <property type="project" value="UniProtKB-UniRule"/>
</dbReference>
<sequence>MELSEQQILLSQAKEAMKLAYVPYSQFRVGAALVDQDGRIHLGCNIENAAYGPTNCAERTALFSAIASGVAPKTFTAIAVVGDTIGPITPCGVCRQVMIELCEPDTLVIMGNLAGESSVMTVGELLPGAFTLR</sequence>
<dbReference type="KEGG" id="plig:NAG76_21245"/>
<dbReference type="PROSITE" id="PS00903">
    <property type="entry name" value="CYT_DCMP_DEAMINASES_1"/>
    <property type="match status" value="1"/>
</dbReference>
<evidence type="ECO:0000313" key="17">
    <source>
        <dbReference type="EMBL" id="URN94315.1"/>
    </source>
</evidence>
<dbReference type="GO" id="GO:0005829">
    <property type="term" value="C:cytosol"/>
    <property type="evidence" value="ECO:0007669"/>
    <property type="project" value="TreeGrafter"/>
</dbReference>
<comment type="catalytic activity">
    <reaction evidence="11 15">
        <text>cytidine + H2O + H(+) = uridine + NH4(+)</text>
        <dbReference type="Rhea" id="RHEA:16069"/>
        <dbReference type="ChEBI" id="CHEBI:15377"/>
        <dbReference type="ChEBI" id="CHEBI:15378"/>
        <dbReference type="ChEBI" id="CHEBI:16704"/>
        <dbReference type="ChEBI" id="CHEBI:17562"/>
        <dbReference type="ChEBI" id="CHEBI:28938"/>
        <dbReference type="EC" id="3.5.4.5"/>
    </reaction>
</comment>
<evidence type="ECO:0000256" key="9">
    <source>
        <dbReference type="ARBA" id="ARBA00032005"/>
    </source>
</evidence>
<feature type="domain" description="CMP/dCMP-type deaminase" evidence="16">
    <location>
        <begin position="4"/>
        <end position="133"/>
    </location>
</feature>
<dbReference type="CDD" id="cd01283">
    <property type="entry name" value="cytidine_deaminase"/>
    <property type="match status" value="1"/>
</dbReference>
<dbReference type="NCBIfam" id="NF004064">
    <property type="entry name" value="PRK05578.1"/>
    <property type="match status" value="1"/>
</dbReference>
<dbReference type="PROSITE" id="PS51747">
    <property type="entry name" value="CYT_DCMP_DEAMINASES_2"/>
    <property type="match status" value="1"/>
</dbReference>
<feature type="binding site" evidence="14">
    <location>
        <position position="56"/>
    </location>
    <ligand>
        <name>Zn(2+)</name>
        <dbReference type="ChEBI" id="CHEBI:29105"/>
        <note>catalytic</note>
    </ligand>
</feature>
<accession>A0A9J6ZDU3</accession>
<evidence type="ECO:0000256" key="8">
    <source>
        <dbReference type="ARBA" id="ARBA00022833"/>
    </source>
</evidence>
<evidence type="ECO:0000259" key="16">
    <source>
        <dbReference type="PROSITE" id="PS51747"/>
    </source>
</evidence>
<evidence type="ECO:0000256" key="3">
    <source>
        <dbReference type="ARBA" id="ARBA00006576"/>
    </source>
</evidence>
<dbReference type="InterPro" id="IPR006262">
    <property type="entry name" value="Cyt_deam_tetra"/>
</dbReference>
<dbReference type="EMBL" id="CP097899">
    <property type="protein sequence ID" value="URN94315.1"/>
    <property type="molecule type" value="Genomic_DNA"/>
</dbReference>
<dbReference type="PANTHER" id="PTHR11644">
    <property type="entry name" value="CYTIDINE DEAMINASE"/>
    <property type="match status" value="1"/>
</dbReference>
<dbReference type="GO" id="GO:0042802">
    <property type="term" value="F:identical protein binding"/>
    <property type="evidence" value="ECO:0007669"/>
    <property type="project" value="UniProtKB-ARBA"/>
</dbReference>
<reference evidence="17" key="1">
    <citation type="submission" date="2022-05" db="EMBL/GenBank/DDBJ databases">
        <title>Novel bacterial taxa in a minimal lignocellulolytic consortium and its capacity to transform plastics disclosed by genome-resolved metagenomics.</title>
        <authorList>
            <person name="Rodriguez C.A.D."/>
            <person name="Diaz-Garcia L."/>
            <person name="Herrera K."/>
            <person name="Tarazona N.A."/>
            <person name="Sproer C."/>
            <person name="Overmann J."/>
            <person name="Jimenez D.J."/>
        </authorList>
    </citation>
    <scope>NUCLEOTIDE SEQUENCE</scope>
    <source>
        <strain evidence="17">MAG5</strain>
    </source>
</reference>
<dbReference type="FunFam" id="3.40.140.10:FF:000008">
    <property type="entry name" value="Cytidine deaminase"/>
    <property type="match status" value="1"/>
</dbReference>
<comment type="catalytic activity">
    <reaction evidence="10 15">
        <text>2'-deoxycytidine + H2O + H(+) = 2'-deoxyuridine + NH4(+)</text>
        <dbReference type="Rhea" id="RHEA:13433"/>
        <dbReference type="ChEBI" id="CHEBI:15377"/>
        <dbReference type="ChEBI" id="CHEBI:15378"/>
        <dbReference type="ChEBI" id="CHEBI:15698"/>
        <dbReference type="ChEBI" id="CHEBI:16450"/>
        <dbReference type="ChEBI" id="CHEBI:28938"/>
        <dbReference type="EC" id="3.5.4.5"/>
    </reaction>
</comment>
<feature type="binding site" evidence="13">
    <location>
        <begin position="45"/>
        <end position="51"/>
    </location>
    <ligand>
        <name>substrate</name>
    </ligand>
</feature>
<dbReference type="InterPro" id="IPR016193">
    <property type="entry name" value="Cytidine_deaminase-like"/>
</dbReference>
<evidence type="ECO:0000256" key="12">
    <source>
        <dbReference type="PIRSR" id="PIRSR606262-1"/>
    </source>
</evidence>
<evidence type="ECO:0000313" key="18">
    <source>
        <dbReference type="Proteomes" id="UP001056756"/>
    </source>
</evidence>
<evidence type="ECO:0000256" key="1">
    <source>
        <dbReference type="ARBA" id="ARBA00001947"/>
    </source>
</evidence>
<comment type="similarity">
    <text evidence="3 15">Belongs to the cytidine and deoxycytidylate deaminase family.</text>
</comment>
<dbReference type="AlphaFoldDB" id="A0A9J6ZDU3"/>
<evidence type="ECO:0000256" key="6">
    <source>
        <dbReference type="ARBA" id="ARBA00022723"/>
    </source>
</evidence>
<dbReference type="InterPro" id="IPR050202">
    <property type="entry name" value="Cyt/Deoxycyt_deaminase"/>
</dbReference>
<keyword evidence="6 14" id="KW-0479">Metal-binding</keyword>